<reference evidence="1 2" key="1">
    <citation type="submission" date="2024-11" db="EMBL/GenBank/DDBJ databases">
        <authorList>
            <person name="Heng Y.C."/>
            <person name="Lim A.C.H."/>
            <person name="Lee J.K.Y."/>
            <person name="Kittelmann S."/>
        </authorList>
    </citation>
    <scope>NUCLEOTIDE SEQUENCE [LARGE SCALE GENOMIC DNA]</scope>
    <source>
        <strain evidence="1 2">WILCCON 0269</strain>
    </source>
</reference>
<keyword evidence="2" id="KW-1185">Reference proteome</keyword>
<evidence type="ECO:0000313" key="1">
    <source>
        <dbReference type="EMBL" id="MFL0198352.1"/>
    </source>
</evidence>
<organism evidence="1 2">
    <name type="scientific">Candidatus Clostridium eludens</name>
    <dbReference type="NCBI Taxonomy" id="3381663"/>
    <lineage>
        <taxon>Bacteria</taxon>
        <taxon>Bacillati</taxon>
        <taxon>Bacillota</taxon>
        <taxon>Clostridia</taxon>
        <taxon>Eubacteriales</taxon>
        <taxon>Clostridiaceae</taxon>
        <taxon>Clostridium</taxon>
    </lineage>
</organism>
<sequence>MIYRQIEGFLINIKTNLRNGLIKELITLINSIEKLVSIALI</sequence>
<dbReference type="EMBL" id="JBJHZX010000056">
    <property type="protein sequence ID" value="MFL0198352.1"/>
    <property type="molecule type" value="Genomic_DNA"/>
</dbReference>
<evidence type="ECO:0000313" key="2">
    <source>
        <dbReference type="Proteomes" id="UP001623660"/>
    </source>
</evidence>
<comment type="caution">
    <text evidence="1">The sequence shown here is derived from an EMBL/GenBank/DDBJ whole genome shotgun (WGS) entry which is preliminary data.</text>
</comment>
<accession>A0ABW8SQJ0</accession>
<dbReference type="Proteomes" id="UP001623660">
    <property type="component" value="Unassembled WGS sequence"/>
</dbReference>
<gene>
    <name evidence="1" type="ORF">ACJDU8_22710</name>
</gene>
<protein>
    <submittedName>
        <fullName evidence="1">Uncharacterized protein</fullName>
    </submittedName>
</protein>
<proteinExistence type="predicted"/>
<name>A0ABW8SQJ0_9CLOT</name>